<proteinExistence type="predicted"/>
<sequence>MELINQLKQLGYTEYEAKAYIALVQNNHVTAYQVSKHSGIPRARIYGILDLLVDKGLVMKEETPEITTYTALAVSVFLQMVEKNWQSSFKSMSNNLETIEQQEPVEDNKVLSIKDRNTILAYCQSMLKKAEKRVLLSMWDDVYEELRVDLEKVAQQVKVHGITLHVTEPLVTLEQHRVTDFTERTTTDHWFILSIDGKEMIYGPSPDNRELAFFTDDPIHIYLLEDYIWHDVLVNRLVKRSKDDLGEWITKERNAFFGA</sequence>
<dbReference type="EMBL" id="AQPX01000020">
    <property type="protein sequence ID" value="EON71896.1"/>
    <property type="molecule type" value="Genomic_DNA"/>
</dbReference>
<dbReference type="CDD" id="cd09124">
    <property type="entry name" value="PLDc_like_TrmB_middle"/>
    <property type="match status" value="1"/>
</dbReference>
<name>R7ZD09_LYSSH</name>
<dbReference type="Gene3D" id="1.10.10.10">
    <property type="entry name" value="Winged helix-like DNA-binding domain superfamily/Winged helix DNA-binding domain"/>
    <property type="match status" value="1"/>
</dbReference>
<dbReference type="Proteomes" id="UP000013911">
    <property type="component" value="Unassembled WGS sequence"/>
</dbReference>
<protein>
    <recommendedName>
        <fullName evidence="1">Transcription regulator TrmB N-terminal domain-containing protein</fullName>
    </recommendedName>
</protein>
<dbReference type="InterPro" id="IPR002831">
    <property type="entry name" value="Tscrpt_reg_TrmB_N"/>
</dbReference>
<evidence type="ECO:0000313" key="2">
    <source>
        <dbReference type="EMBL" id="EON71896.1"/>
    </source>
</evidence>
<dbReference type="InterPro" id="IPR036388">
    <property type="entry name" value="WH-like_DNA-bd_sf"/>
</dbReference>
<evidence type="ECO:0000313" key="3">
    <source>
        <dbReference type="Proteomes" id="UP000013911"/>
    </source>
</evidence>
<dbReference type="PANTHER" id="PTHR34293:SF1">
    <property type="entry name" value="HTH-TYPE TRANSCRIPTIONAL REGULATOR TRMBL2"/>
    <property type="match status" value="1"/>
</dbReference>
<dbReference type="HOGENOM" id="CLU_072493_1_1_9"/>
<dbReference type="eggNOG" id="COG1378">
    <property type="taxonomic scope" value="Bacteria"/>
</dbReference>
<dbReference type="InterPro" id="IPR036390">
    <property type="entry name" value="WH_DNA-bd_sf"/>
</dbReference>
<dbReference type="PATRIC" id="fig|1285586.5.peg.2690"/>
<dbReference type="Pfam" id="PF01978">
    <property type="entry name" value="TrmB"/>
    <property type="match status" value="1"/>
</dbReference>
<organism evidence="2 3">
    <name type="scientific">Lysinibacillus sphaericus OT4b.31</name>
    <dbReference type="NCBI Taxonomy" id="1285586"/>
    <lineage>
        <taxon>Bacteria</taxon>
        <taxon>Bacillati</taxon>
        <taxon>Bacillota</taxon>
        <taxon>Bacilli</taxon>
        <taxon>Bacillales</taxon>
        <taxon>Bacillaceae</taxon>
        <taxon>Lysinibacillus</taxon>
    </lineage>
</organism>
<comment type="caution">
    <text evidence="2">The sequence shown here is derived from an EMBL/GenBank/DDBJ whole genome shotgun (WGS) entry which is preliminary data.</text>
</comment>
<dbReference type="SUPFAM" id="SSF46785">
    <property type="entry name" value="Winged helix' DNA-binding domain"/>
    <property type="match status" value="1"/>
</dbReference>
<reference evidence="2 3" key="1">
    <citation type="submission" date="2013-04" db="EMBL/GenBank/DDBJ databases">
        <title>Draft genome of the heavy metal tolerant bacterium Lysinibacillus sphaericus strain OT4b.31.</title>
        <authorList>
            <person name="Pena-Montenegro T.D."/>
            <person name="Dussan J."/>
        </authorList>
    </citation>
    <scope>NUCLEOTIDE SEQUENCE [LARGE SCALE GENOMIC DNA]</scope>
    <source>
        <strain evidence="2 3">OT4b.31</strain>
    </source>
</reference>
<dbReference type="AlphaFoldDB" id="R7ZD09"/>
<gene>
    <name evidence="2" type="ORF">H131_13168</name>
</gene>
<accession>R7ZD09</accession>
<dbReference type="RefSeq" id="WP_010859570.1">
    <property type="nucleotide sequence ID" value="NZ_KB933398.1"/>
</dbReference>
<evidence type="ECO:0000259" key="1">
    <source>
        <dbReference type="Pfam" id="PF01978"/>
    </source>
</evidence>
<dbReference type="InterPro" id="IPR051797">
    <property type="entry name" value="TrmB-like"/>
</dbReference>
<dbReference type="PANTHER" id="PTHR34293">
    <property type="entry name" value="HTH-TYPE TRANSCRIPTIONAL REGULATOR TRMBL2"/>
    <property type="match status" value="1"/>
</dbReference>
<feature type="domain" description="Transcription regulator TrmB N-terminal" evidence="1">
    <location>
        <begin position="7"/>
        <end position="71"/>
    </location>
</feature>